<evidence type="ECO:0000259" key="5">
    <source>
        <dbReference type="SMART" id="SM00543"/>
    </source>
</evidence>
<accession>A0A250WRZ0</accession>
<feature type="region of interest" description="Disordered" evidence="4">
    <location>
        <begin position="135"/>
        <end position="154"/>
    </location>
</feature>
<dbReference type="PANTHER" id="PTHR23253:SF9">
    <property type="entry name" value="EUKARYOTIC TRANSLATION INITIATION FACTOR 4 GAMMA 2"/>
    <property type="match status" value="1"/>
</dbReference>
<keyword evidence="2" id="KW-0396">Initiation factor</keyword>
<evidence type="ECO:0000256" key="4">
    <source>
        <dbReference type="SAM" id="MobiDB-lite"/>
    </source>
</evidence>
<dbReference type="InterPro" id="IPR016024">
    <property type="entry name" value="ARM-type_fold"/>
</dbReference>
<reference evidence="6 7" key="1">
    <citation type="submission" date="2017-08" db="EMBL/GenBank/DDBJ databases">
        <title>Acidophilic green algal genome provides insights into adaptation to an acidic environment.</title>
        <authorList>
            <person name="Hirooka S."/>
            <person name="Hirose Y."/>
            <person name="Kanesaki Y."/>
            <person name="Higuchi S."/>
            <person name="Fujiwara T."/>
            <person name="Onuma R."/>
            <person name="Era A."/>
            <person name="Ohbayashi R."/>
            <person name="Uzuka A."/>
            <person name="Nozaki H."/>
            <person name="Yoshikawa H."/>
            <person name="Miyagishima S.Y."/>
        </authorList>
    </citation>
    <scope>NUCLEOTIDE SEQUENCE [LARGE SCALE GENOMIC DNA]</scope>
    <source>
        <strain evidence="6 7">NIES-2499</strain>
    </source>
</reference>
<proteinExistence type="inferred from homology"/>
<dbReference type="STRING" id="1157962.A0A250WRZ0"/>
<organism evidence="6 7">
    <name type="scientific">Chlamydomonas eustigma</name>
    <dbReference type="NCBI Taxonomy" id="1157962"/>
    <lineage>
        <taxon>Eukaryota</taxon>
        <taxon>Viridiplantae</taxon>
        <taxon>Chlorophyta</taxon>
        <taxon>core chlorophytes</taxon>
        <taxon>Chlorophyceae</taxon>
        <taxon>CS clade</taxon>
        <taxon>Chlamydomonadales</taxon>
        <taxon>Chlamydomonadaceae</taxon>
        <taxon>Chlamydomonas</taxon>
    </lineage>
</organism>
<dbReference type="EMBL" id="BEGY01000003">
    <property type="protein sequence ID" value="GAX73310.1"/>
    <property type="molecule type" value="Genomic_DNA"/>
</dbReference>
<evidence type="ECO:0000313" key="7">
    <source>
        <dbReference type="Proteomes" id="UP000232323"/>
    </source>
</evidence>
<feature type="compositionally biased region" description="Basic and acidic residues" evidence="4">
    <location>
        <begin position="135"/>
        <end position="144"/>
    </location>
</feature>
<name>A0A250WRZ0_9CHLO</name>
<dbReference type="Pfam" id="PF02854">
    <property type="entry name" value="MIF4G"/>
    <property type="match status" value="1"/>
</dbReference>
<sequence>MDQAHKDRLIEEAKQRTFADIIERSHDEKNVCCDAKTLHEEIMKVGLVEAGTVRGLIEHIFNKATADTSSCQTLAELCSLMPAHLEPPESAVPAVKEKGAGSRGSSEKRVDFRLMVLRKCKEELEKGGAAMKAVRQWDSKETAGGKKGGGLKGEEKEQAELDRLAYHRMLGAVQFCGHLYNVGILTEKIIHSAIDAMIKDEADYSRHENMEILSNLLRSIGMKLDSSSRSSKDSKAVAEYFKRVEKIKAEASSKEIAKMMEKVLTLRENHWEEAASAH</sequence>
<evidence type="ECO:0000256" key="1">
    <source>
        <dbReference type="ARBA" id="ARBA00005775"/>
    </source>
</evidence>
<evidence type="ECO:0000256" key="2">
    <source>
        <dbReference type="ARBA" id="ARBA00022540"/>
    </source>
</evidence>
<keyword evidence="7" id="KW-1185">Reference proteome</keyword>
<gene>
    <name evidence="6" type="ORF">CEUSTIGMA_g764.t1</name>
</gene>
<dbReference type="Gene3D" id="1.25.40.180">
    <property type="match status" value="1"/>
</dbReference>
<comment type="similarity">
    <text evidence="1">Belongs to the eukaryotic initiation factor 4G family.</text>
</comment>
<dbReference type="GO" id="GO:0003729">
    <property type="term" value="F:mRNA binding"/>
    <property type="evidence" value="ECO:0007669"/>
    <property type="project" value="TreeGrafter"/>
</dbReference>
<dbReference type="PANTHER" id="PTHR23253">
    <property type="entry name" value="EUKARYOTIC TRANSLATION INITIATION FACTOR 4 GAMMA"/>
    <property type="match status" value="1"/>
</dbReference>
<feature type="domain" description="MIF4G" evidence="5">
    <location>
        <begin position="15"/>
        <end position="270"/>
    </location>
</feature>
<protein>
    <recommendedName>
        <fullName evidence="5">MIF4G domain-containing protein</fullName>
    </recommendedName>
</protein>
<evidence type="ECO:0000313" key="6">
    <source>
        <dbReference type="EMBL" id="GAX73310.1"/>
    </source>
</evidence>
<dbReference type="AlphaFoldDB" id="A0A250WRZ0"/>
<evidence type="ECO:0000256" key="3">
    <source>
        <dbReference type="ARBA" id="ARBA00022917"/>
    </source>
</evidence>
<comment type="caution">
    <text evidence="6">The sequence shown here is derived from an EMBL/GenBank/DDBJ whole genome shotgun (WGS) entry which is preliminary data.</text>
</comment>
<dbReference type="SUPFAM" id="SSF48371">
    <property type="entry name" value="ARM repeat"/>
    <property type="match status" value="1"/>
</dbReference>
<dbReference type="Proteomes" id="UP000232323">
    <property type="component" value="Unassembled WGS sequence"/>
</dbReference>
<dbReference type="GO" id="GO:0003743">
    <property type="term" value="F:translation initiation factor activity"/>
    <property type="evidence" value="ECO:0007669"/>
    <property type="project" value="UniProtKB-KW"/>
</dbReference>
<dbReference type="OrthoDB" id="514777at2759"/>
<dbReference type="SMART" id="SM00543">
    <property type="entry name" value="MIF4G"/>
    <property type="match status" value="1"/>
</dbReference>
<keyword evidence="3" id="KW-0648">Protein biosynthesis</keyword>
<dbReference type="GO" id="GO:0016281">
    <property type="term" value="C:eukaryotic translation initiation factor 4F complex"/>
    <property type="evidence" value="ECO:0007669"/>
    <property type="project" value="TreeGrafter"/>
</dbReference>
<dbReference type="InterPro" id="IPR003890">
    <property type="entry name" value="MIF4G-like_typ-3"/>
</dbReference>